<sequence>MMAGPRRLLGRCPAFFLLAAGFDAMGLSLILLGIFARLELSGRSFGDFLIYGGGILLFFSLLWWLAWYSLNLEVALQELLEDPKDSPKKSNLVHLARKISERLTRRGRGFSRETLVTPNLPGEPLHLTPPVFINLGFNSPQRLCVEEHLEMSTVTQDPLAPCPVTQDPLAPCPVTRDPLAPCPISRNHLAPCRVTESRVAPCRISRNHLAPSRVTENRMAHSRVTKDHLALCPVTMDLLELSQLPALNQHTLDRLV</sequence>
<name>A0A8C5QG29_9ANUR</name>
<proteinExistence type="predicted"/>
<feature type="transmembrane region" description="Helical" evidence="1">
    <location>
        <begin position="12"/>
        <end position="36"/>
    </location>
</feature>
<dbReference type="Proteomes" id="UP000694569">
    <property type="component" value="Unplaced"/>
</dbReference>
<dbReference type="AlphaFoldDB" id="A0A8C5QG29"/>
<feature type="transmembrane region" description="Helical" evidence="1">
    <location>
        <begin position="48"/>
        <end position="70"/>
    </location>
</feature>
<keyword evidence="1" id="KW-0812">Transmembrane</keyword>
<organism evidence="2 3">
    <name type="scientific">Leptobrachium leishanense</name>
    <name type="common">Leishan spiny toad</name>
    <dbReference type="NCBI Taxonomy" id="445787"/>
    <lineage>
        <taxon>Eukaryota</taxon>
        <taxon>Metazoa</taxon>
        <taxon>Chordata</taxon>
        <taxon>Craniata</taxon>
        <taxon>Vertebrata</taxon>
        <taxon>Euteleostomi</taxon>
        <taxon>Amphibia</taxon>
        <taxon>Batrachia</taxon>
        <taxon>Anura</taxon>
        <taxon>Pelobatoidea</taxon>
        <taxon>Megophryidae</taxon>
        <taxon>Leptobrachium</taxon>
    </lineage>
</organism>
<keyword evidence="3" id="KW-1185">Reference proteome</keyword>
<dbReference type="OrthoDB" id="9047238at2759"/>
<reference evidence="2" key="1">
    <citation type="submission" date="2025-08" db="UniProtKB">
        <authorList>
            <consortium name="Ensembl"/>
        </authorList>
    </citation>
    <scope>IDENTIFICATION</scope>
</reference>
<reference evidence="2" key="2">
    <citation type="submission" date="2025-09" db="UniProtKB">
        <authorList>
            <consortium name="Ensembl"/>
        </authorList>
    </citation>
    <scope>IDENTIFICATION</scope>
</reference>
<evidence type="ECO:0000313" key="3">
    <source>
        <dbReference type="Proteomes" id="UP000694569"/>
    </source>
</evidence>
<dbReference type="PANTHER" id="PTHR28613">
    <property type="entry name" value="SI:CH211-232M10.4-RELATED"/>
    <property type="match status" value="1"/>
</dbReference>
<evidence type="ECO:0000256" key="1">
    <source>
        <dbReference type="SAM" id="Phobius"/>
    </source>
</evidence>
<accession>A0A8C5QG29</accession>
<dbReference type="PANTHER" id="PTHR28613:SF8">
    <property type="entry name" value="LCCL DOMAIN-CONTAINING PROTEIN"/>
    <property type="match status" value="1"/>
</dbReference>
<dbReference type="Pfam" id="PF15125">
    <property type="entry name" value="TMEM238"/>
    <property type="match status" value="1"/>
</dbReference>
<keyword evidence="1" id="KW-0472">Membrane</keyword>
<evidence type="ECO:0008006" key="4">
    <source>
        <dbReference type="Google" id="ProtNLM"/>
    </source>
</evidence>
<evidence type="ECO:0000313" key="2">
    <source>
        <dbReference type="Ensembl" id="ENSLLEP00000036715.1"/>
    </source>
</evidence>
<dbReference type="Ensembl" id="ENSLLET00000038135.1">
    <property type="protein sequence ID" value="ENSLLEP00000036715.1"/>
    <property type="gene ID" value="ENSLLEG00000023267.1"/>
</dbReference>
<protein>
    <recommendedName>
        <fullName evidence="4">Transmembrane protein 238</fullName>
    </recommendedName>
</protein>
<keyword evidence="1" id="KW-1133">Transmembrane helix</keyword>
<dbReference type="GeneTree" id="ENSGT00940000162720"/>
<dbReference type="InterPro" id="IPR029365">
    <property type="entry name" value="TMEM238"/>
</dbReference>